<reference evidence="1 2" key="1">
    <citation type="submission" date="2024-09" db="EMBL/GenBank/DDBJ databases">
        <authorList>
            <person name="Sun Q."/>
            <person name="Mori K."/>
        </authorList>
    </citation>
    <scope>NUCLEOTIDE SEQUENCE [LARGE SCALE GENOMIC DNA]</scope>
    <source>
        <strain evidence="1 2">JCM 4362</strain>
    </source>
</reference>
<name>A0ABV5PCZ4_STRCM</name>
<protein>
    <submittedName>
        <fullName evidence="1">Uncharacterized protein</fullName>
    </submittedName>
</protein>
<evidence type="ECO:0000313" key="1">
    <source>
        <dbReference type="EMBL" id="MFB9521073.1"/>
    </source>
</evidence>
<comment type="caution">
    <text evidence="1">The sequence shown here is derived from an EMBL/GenBank/DDBJ whole genome shotgun (WGS) entry which is preliminary data.</text>
</comment>
<proteinExistence type="predicted"/>
<sequence>MDLTSGRVGRVVAAVGCLLRLTPAGGGRDWNVDQGEVRPATAAERLSAATAYVNARSRGELP</sequence>
<dbReference type="RefSeq" id="WP_345226479.1">
    <property type="nucleotide sequence ID" value="NZ_BAAAXE010000013.1"/>
</dbReference>
<dbReference type="EMBL" id="JBHMCR010000006">
    <property type="protein sequence ID" value="MFB9521073.1"/>
    <property type="molecule type" value="Genomic_DNA"/>
</dbReference>
<accession>A0ABV5PCZ4</accession>
<keyword evidence="2" id="KW-1185">Reference proteome</keyword>
<evidence type="ECO:0000313" key="2">
    <source>
        <dbReference type="Proteomes" id="UP001589718"/>
    </source>
</evidence>
<organism evidence="1 2">
    <name type="scientific">Streptomyces cremeus</name>
    <dbReference type="NCBI Taxonomy" id="66881"/>
    <lineage>
        <taxon>Bacteria</taxon>
        <taxon>Bacillati</taxon>
        <taxon>Actinomycetota</taxon>
        <taxon>Actinomycetes</taxon>
        <taxon>Kitasatosporales</taxon>
        <taxon>Streptomycetaceae</taxon>
        <taxon>Streptomyces</taxon>
    </lineage>
</organism>
<dbReference type="Proteomes" id="UP001589718">
    <property type="component" value="Unassembled WGS sequence"/>
</dbReference>
<gene>
    <name evidence="1" type="ORF">ACFFTU_14045</name>
</gene>